<protein>
    <submittedName>
        <fullName evidence="2">Uncharacterized protein</fullName>
    </submittedName>
</protein>
<gene>
    <name evidence="2" type="ORF">PGTUg99_035926</name>
</gene>
<accession>A0A5B0QVB5</accession>
<name>A0A5B0QVB5_PUCGR</name>
<reference evidence="2 3" key="1">
    <citation type="submission" date="2019-05" db="EMBL/GenBank/DDBJ databases">
        <title>Emergence of the Ug99 lineage of the wheat stem rust pathogen through somatic hybridization.</title>
        <authorList>
            <person name="Li F."/>
            <person name="Upadhyaya N.M."/>
            <person name="Sperschneider J."/>
            <person name="Matny O."/>
            <person name="Nguyen-Phuc H."/>
            <person name="Mago R."/>
            <person name="Raley C."/>
            <person name="Miller M.E."/>
            <person name="Silverstein K.A.T."/>
            <person name="Henningsen E."/>
            <person name="Hirsch C.D."/>
            <person name="Visser B."/>
            <person name="Pretorius Z.A."/>
            <person name="Steffenson B.J."/>
            <person name="Schwessinger B."/>
            <person name="Dodds P.N."/>
            <person name="Figueroa M."/>
        </authorList>
    </citation>
    <scope>NUCLEOTIDE SEQUENCE [LARGE SCALE GENOMIC DNA]</scope>
    <source>
        <strain evidence="2 3">Ug99</strain>
    </source>
</reference>
<organism evidence="2 3">
    <name type="scientific">Puccinia graminis f. sp. tritici</name>
    <dbReference type="NCBI Taxonomy" id="56615"/>
    <lineage>
        <taxon>Eukaryota</taxon>
        <taxon>Fungi</taxon>
        <taxon>Dikarya</taxon>
        <taxon>Basidiomycota</taxon>
        <taxon>Pucciniomycotina</taxon>
        <taxon>Pucciniomycetes</taxon>
        <taxon>Pucciniales</taxon>
        <taxon>Pucciniaceae</taxon>
        <taxon>Puccinia</taxon>
    </lineage>
</organism>
<proteinExistence type="predicted"/>
<evidence type="ECO:0000313" key="2">
    <source>
        <dbReference type="EMBL" id="KAA1117110.1"/>
    </source>
</evidence>
<dbReference type="AlphaFoldDB" id="A0A5B0QVB5"/>
<evidence type="ECO:0000256" key="1">
    <source>
        <dbReference type="SAM" id="MobiDB-lite"/>
    </source>
</evidence>
<comment type="caution">
    <text evidence="2">The sequence shown here is derived from an EMBL/GenBank/DDBJ whole genome shotgun (WGS) entry which is preliminary data.</text>
</comment>
<dbReference type="Proteomes" id="UP000325313">
    <property type="component" value="Unassembled WGS sequence"/>
</dbReference>
<feature type="region of interest" description="Disordered" evidence="1">
    <location>
        <begin position="327"/>
        <end position="348"/>
    </location>
</feature>
<dbReference type="EMBL" id="VDEP01000270">
    <property type="protein sequence ID" value="KAA1117110.1"/>
    <property type="molecule type" value="Genomic_DNA"/>
</dbReference>
<evidence type="ECO:0000313" key="3">
    <source>
        <dbReference type="Proteomes" id="UP000325313"/>
    </source>
</evidence>
<sequence>MLSMMNILSNWQGPSTFSIPNRADANIKTISCACVLHPVGKTSGGRCIADAGGTARGRSRPKLHFGSSSTLSIPQVFPSKLALHSPLQAVIADDVGNQTFVSNRAREVLMDPELEVYSCDPVRGGPPAGRSSLDQVLVDSLMQSLSRNLYPDLDFAIQWLQDHVRAQSDEFLQDYLPQGFMTHEPAAEASVNSELRERLKHERGAMRNLLLTNIHKPSGRPITRPVPRLTNLIIEMRQRMAPPTDQPPTGTPAPRLPIGRHLRARIAYLRIQTISHYARRAPGDVNRQWALIDEQLQDLRGRSRDYRRAEMDTELIRPPSEAEVLAKMEAIQQETTRDAGATEANQEG</sequence>